<feature type="transmembrane region" description="Helical" evidence="9">
    <location>
        <begin position="228"/>
        <end position="256"/>
    </location>
</feature>
<dbReference type="AlphaFoldDB" id="A0A1S3HG11"/>
<dbReference type="Gene3D" id="1.20.1070.10">
    <property type="entry name" value="Rhodopsin 7-helix transmembrane proteins"/>
    <property type="match status" value="1"/>
</dbReference>
<evidence type="ECO:0000313" key="14">
    <source>
        <dbReference type="RefSeq" id="XP_023930556.1"/>
    </source>
</evidence>
<comment type="subcellular location">
    <subcellularLocation>
        <location evidence="1">Membrane</location>
        <topology evidence="1">Multi-pass membrane protein</topology>
    </subcellularLocation>
</comment>
<dbReference type="OrthoDB" id="9990906at2759"/>
<protein>
    <submittedName>
        <fullName evidence="12 13">Cysteinyl leukotriene receptor 2-like</fullName>
    </submittedName>
</protein>
<dbReference type="RefSeq" id="XP_023930556.1">
    <property type="nucleotide sequence ID" value="XM_024074788.1"/>
</dbReference>
<dbReference type="InterPro" id="IPR000276">
    <property type="entry name" value="GPCR_Rhodpsn"/>
</dbReference>
<feature type="transmembrane region" description="Helical" evidence="9">
    <location>
        <begin position="187"/>
        <end position="208"/>
    </location>
</feature>
<evidence type="ECO:0000313" key="13">
    <source>
        <dbReference type="RefSeq" id="XP_013384992.1"/>
    </source>
</evidence>
<evidence type="ECO:0000256" key="7">
    <source>
        <dbReference type="ARBA" id="ARBA00023224"/>
    </source>
</evidence>
<keyword evidence="6 8" id="KW-0675">Receptor</keyword>
<dbReference type="Proteomes" id="UP000085678">
    <property type="component" value="Unplaced"/>
</dbReference>
<dbReference type="OMA" id="MYLHYVS"/>
<keyword evidence="4 8" id="KW-0297">G-protein coupled receptor</keyword>
<keyword evidence="3 9" id="KW-1133">Transmembrane helix</keyword>
<evidence type="ECO:0000313" key="11">
    <source>
        <dbReference type="Proteomes" id="UP000085678"/>
    </source>
</evidence>
<dbReference type="GO" id="GO:0004930">
    <property type="term" value="F:G protein-coupled receptor activity"/>
    <property type="evidence" value="ECO:0007669"/>
    <property type="project" value="UniProtKB-KW"/>
</dbReference>
<keyword evidence="11" id="KW-1185">Reference proteome</keyword>
<evidence type="ECO:0000256" key="9">
    <source>
        <dbReference type="SAM" id="Phobius"/>
    </source>
</evidence>
<dbReference type="KEGG" id="lak:106154965"/>
<keyword evidence="7 8" id="KW-0807">Transducer</keyword>
<feature type="transmembrane region" description="Helical" evidence="9">
    <location>
        <begin position="332"/>
        <end position="351"/>
    </location>
</feature>
<accession>A0A1S3HG11</accession>
<sequence length="400" mass="45807">MGSIDQFFESLGKEEFHPLSNTSLGNFTGINQTLKGNESIILFPPGTSDPLILTVGQKFYAVVTPIIIGIGLCGNILSFNVFVSKSMRSLSASCYLAALSLSDILVLLIYVLLDWLTRGLAFLTGSYAAGHILSRNGVCHMFLYFSYVMRFMSVWLIVAFTIERYIGVCRPLLRLRMCTRSYARKTITIYVIAAFILSLYKPVLSGVYEVNKITKEKVCTHNSEFKTLSYVIDMIFGMSITLVPFVIISVLNVLMVRKLVARSRNRRRGVFGMVQVQENKIRMEMTIILLGLSTCFVMLNMPYFVTWCLHMYRTFPSRETDVDFRYSRGALHVTRTIYFFNYCVNFFLYSISGACFRKELRALFTYRRLQRRSSSLRSMRSSILRNESNQRTDSADNTIL</sequence>
<comment type="similarity">
    <text evidence="8">Belongs to the G-protein coupled receptor 1 family.</text>
</comment>
<dbReference type="SUPFAM" id="SSF81321">
    <property type="entry name" value="Family A G protein-coupled receptor-like"/>
    <property type="match status" value="1"/>
</dbReference>
<dbReference type="KEGG" id="lak:106169682"/>
<evidence type="ECO:0000256" key="3">
    <source>
        <dbReference type="ARBA" id="ARBA00022989"/>
    </source>
</evidence>
<dbReference type="InterPro" id="IPR017452">
    <property type="entry name" value="GPCR_Rhodpsn_7TM"/>
</dbReference>
<name>A0A1S3HG11_LINAN</name>
<keyword evidence="5 9" id="KW-0472">Membrane</keyword>
<evidence type="ECO:0000259" key="10">
    <source>
        <dbReference type="PROSITE" id="PS50262"/>
    </source>
</evidence>
<proteinExistence type="inferred from homology"/>
<feature type="transmembrane region" description="Helical" evidence="9">
    <location>
        <begin position="94"/>
        <end position="113"/>
    </location>
</feature>
<dbReference type="PANTHER" id="PTHR24243:SF230">
    <property type="entry name" value="G-PROTEIN COUPLED RECEPTORS FAMILY 1 PROFILE DOMAIN-CONTAINING PROTEIN"/>
    <property type="match status" value="1"/>
</dbReference>
<reference evidence="14" key="1">
    <citation type="journal article" date="2015" name="Nat. Commun.">
        <title>The Lingula genome provides insights into brachiopod evolution and the origin of phosphate biomineralization.</title>
        <authorList>
            <person name="Luo Y.J."/>
            <person name="Takeuchi T."/>
            <person name="Koyanagi R."/>
            <person name="Yamada L."/>
            <person name="Kanda M."/>
            <person name="Khalturina M."/>
            <person name="Fujie M."/>
            <person name="Yamasaki S.I."/>
            <person name="Endo K."/>
            <person name="Satoh N."/>
        </authorList>
    </citation>
    <scope>NUCLEOTIDE SEQUENCE</scope>
</reference>
<feature type="domain" description="G-protein coupled receptors family 1 profile" evidence="10">
    <location>
        <begin position="74"/>
        <end position="349"/>
    </location>
</feature>
<dbReference type="PROSITE" id="PS00237">
    <property type="entry name" value="G_PROTEIN_RECEP_F1_1"/>
    <property type="match status" value="1"/>
</dbReference>
<dbReference type="STRING" id="7574.A0A1S3HG11"/>
<keyword evidence="2 8" id="KW-0812">Transmembrane</keyword>
<dbReference type="GO" id="GO:0005886">
    <property type="term" value="C:plasma membrane"/>
    <property type="evidence" value="ECO:0007669"/>
    <property type="project" value="TreeGrafter"/>
</dbReference>
<dbReference type="RefSeq" id="XP_013384991.1">
    <property type="nucleotide sequence ID" value="XM_013529537.1"/>
</dbReference>
<dbReference type="PRINTS" id="PR00237">
    <property type="entry name" value="GPCRRHODOPSN"/>
</dbReference>
<evidence type="ECO:0000256" key="8">
    <source>
        <dbReference type="RuleBase" id="RU000688"/>
    </source>
</evidence>
<reference evidence="12 13" key="2">
    <citation type="submission" date="2025-04" db="UniProtKB">
        <authorList>
            <consortium name="RefSeq"/>
        </authorList>
    </citation>
    <scope>IDENTIFICATION</scope>
    <source>
        <tissue evidence="12 13">Gonads</tissue>
    </source>
</reference>
<organism evidence="11 13">
    <name type="scientific">Lingula anatina</name>
    <name type="common">Brachiopod</name>
    <name type="synonym">Lingula unguis</name>
    <dbReference type="NCBI Taxonomy" id="7574"/>
    <lineage>
        <taxon>Eukaryota</taxon>
        <taxon>Metazoa</taxon>
        <taxon>Spiralia</taxon>
        <taxon>Lophotrochozoa</taxon>
        <taxon>Brachiopoda</taxon>
        <taxon>Linguliformea</taxon>
        <taxon>Lingulata</taxon>
        <taxon>Lingulida</taxon>
        <taxon>Linguloidea</taxon>
        <taxon>Lingulidae</taxon>
        <taxon>Lingula</taxon>
    </lineage>
</organism>
<feature type="transmembrane region" description="Helical" evidence="9">
    <location>
        <begin position="144"/>
        <end position="166"/>
    </location>
</feature>
<feature type="transmembrane region" description="Helical" evidence="9">
    <location>
        <begin position="59"/>
        <end position="82"/>
    </location>
</feature>
<evidence type="ECO:0000256" key="5">
    <source>
        <dbReference type="ARBA" id="ARBA00023136"/>
    </source>
</evidence>
<gene>
    <name evidence="12 13" type="primary">LOC106154965</name>
    <name evidence="14" type="synonym">LOC106169682</name>
</gene>
<dbReference type="Pfam" id="PF00001">
    <property type="entry name" value="7tm_1"/>
    <property type="match status" value="1"/>
</dbReference>
<evidence type="ECO:0000256" key="2">
    <source>
        <dbReference type="ARBA" id="ARBA00022692"/>
    </source>
</evidence>
<dbReference type="GeneID" id="106154965"/>
<feature type="transmembrane region" description="Helical" evidence="9">
    <location>
        <begin position="287"/>
        <end position="312"/>
    </location>
</feature>
<dbReference type="CDD" id="cd14978">
    <property type="entry name" value="7tmA_FMRFamide_R-like"/>
    <property type="match status" value="1"/>
</dbReference>
<dbReference type="PANTHER" id="PTHR24243">
    <property type="entry name" value="G-PROTEIN COUPLED RECEPTOR"/>
    <property type="match status" value="1"/>
</dbReference>
<evidence type="ECO:0000313" key="12">
    <source>
        <dbReference type="RefSeq" id="XP_013384991.1"/>
    </source>
</evidence>
<dbReference type="PROSITE" id="PS50262">
    <property type="entry name" value="G_PROTEIN_RECEP_F1_2"/>
    <property type="match status" value="1"/>
</dbReference>
<evidence type="ECO:0000256" key="1">
    <source>
        <dbReference type="ARBA" id="ARBA00004141"/>
    </source>
</evidence>
<evidence type="ECO:0000256" key="4">
    <source>
        <dbReference type="ARBA" id="ARBA00023040"/>
    </source>
</evidence>
<evidence type="ECO:0000256" key="6">
    <source>
        <dbReference type="ARBA" id="ARBA00023170"/>
    </source>
</evidence>
<dbReference type="RefSeq" id="XP_013384992.1">
    <property type="nucleotide sequence ID" value="XM_013529538.1"/>
</dbReference>